<dbReference type="InterPro" id="IPR022966">
    <property type="entry name" value="RNase_II/R_CS"/>
</dbReference>
<dbReference type="AlphaFoldDB" id="A0A7X1F7W3"/>
<dbReference type="InterPro" id="IPR004476">
    <property type="entry name" value="RNase_II/RNase_R"/>
</dbReference>
<comment type="caution">
    <text evidence="9">The sequence shown here is derived from an EMBL/GenBank/DDBJ whole genome shotgun (WGS) entry which is preliminary data.</text>
</comment>
<proteinExistence type="inferred from homology"/>
<evidence type="ECO:0000256" key="1">
    <source>
        <dbReference type="ARBA" id="ARBA00001849"/>
    </source>
</evidence>
<dbReference type="SMART" id="SM00316">
    <property type="entry name" value="S1"/>
    <property type="match status" value="1"/>
</dbReference>
<dbReference type="InterPro" id="IPR040476">
    <property type="entry name" value="CSD2"/>
</dbReference>
<dbReference type="PANTHER" id="PTHR23355">
    <property type="entry name" value="RIBONUCLEASE"/>
    <property type="match status" value="1"/>
</dbReference>
<evidence type="ECO:0000256" key="2">
    <source>
        <dbReference type="ARBA" id="ARBA00022490"/>
    </source>
</evidence>
<gene>
    <name evidence="7" type="primary">rnr</name>
    <name evidence="9" type="ORF">H7F49_10135</name>
</gene>
<dbReference type="HAMAP" id="MF_01895">
    <property type="entry name" value="RNase_R"/>
    <property type="match status" value="1"/>
</dbReference>
<keyword evidence="2 7" id="KW-0963">Cytoplasm</keyword>
<dbReference type="PROSITE" id="PS50126">
    <property type="entry name" value="S1"/>
    <property type="match status" value="1"/>
</dbReference>
<keyword evidence="10" id="KW-1185">Reference proteome</keyword>
<keyword evidence="5 7" id="KW-0269">Exonuclease</keyword>
<sequence length="764" mass="83650">MTKPPLRKPPLRKPAFPQGLPSRQQVLDFIAQSEEPAGKREIARAFGLKGQEKIQLKALLRDMADEGLIDGNRTAFHRLGGVPRVTVLRVVEIEDGEPIAIPATWQPDDATPPPRLRLIEARGKGAARSPALRPGDRVLARTEETGTGWIAHPMKKLATEDEQVLGVVEVDAAGKGWLAPVDKRVRNAVPIADLGGAEPGQLVLAEPAGRSPRAGVKVTAVLGDPLAPRAFSLIAIHKHGIPHVFAREVLDEAQRAAAVALTEDRREDLRALPIVAIDPSDARDHDDAIWAEPDGEGGFRAVVAIADVSFYVRPGSALDREARKRGNSVYFPDRVVPMLPEVLSADVCSLRSGADRAAMACHLAIDAHGRVKDFRFTRALVRIAEVIAYEDAQARIDDDRAEPHLRHLWDAWRLLAKARDARDPLELELPEQRVKLDEQGRITEIAVRERLDAHRVVEDFMIAANVAAAKALESRTAPVVYRIHEPPSREKLVALKDYLATFGKKLALGQVITPGLFNRMLKDITDEAEKALVMEAVLRSQTQAYYGPRNAGHFGLSLGSYAHFTSPIRRYSDLLIHRALVDAFALEQPAPGDGLPAHSGLAERDRADLSRISEAISAAERRAMMAERETIDRYVAAWLSARVGEVFTTRITGVRSFGFFATIVGLGGDGLVPVSTLGDEHFAYDEKAQVLEGIESGVRYAIGQMQELRLAEANPLTGALKFELVDGGGRIEPRGRPVALKKRGGHLVGRRGRPANIRHQGRRK</sequence>
<comment type="function">
    <text evidence="7">3'-5' exoribonuclease that releases 5'-nucleoside monophosphates and is involved in maturation of structured RNAs.</text>
</comment>
<dbReference type="Gene3D" id="2.40.50.140">
    <property type="entry name" value="Nucleic acid-binding proteins"/>
    <property type="match status" value="1"/>
</dbReference>
<dbReference type="Pfam" id="PF00773">
    <property type="entry name" value="RNB"/>
    <property type="match status" value="1"/>
</dbReference>
<dbReference type="Proteomes" id="UP000520156">
    <property type="component" value="Unassembled WGS sequence"/>
</dbReference>
<keyword evidence="4 7" id="KW-0378">Hydrolase</keyword>
<evidence type="ECO:0000256" key="7">
    <source>
        <dbReference type="HAMAP-Rule" id="MF_01895"/>
    </source>
</evidence>
<dbReference type="GO" id="GO:0003723">
    <property type="term" value="F:RNA binding"/>
    <property type="evidence" value="ECO:0007669"/>
    <property type="project" value="UniProtKB-UniRule"/>
</dbReference>
<evidence type="ECO:0000256" key="3">
    <source>
        <dbReference type="ARBA" id="ARBA00022722"/>
    </source>
</evidence>
<dbReference type="EMBL" id="JACLAU010000014">
    <property type="protein sequence ID" value="MBC2652062.1"/>
    <property type="molecule type" value="Genomic_DNA"/>
</dbReference>
<dbReference type="InterPro" id="IPR003029">
    <property type="entry name" value="S1_domain"/>
</dbReference>
<name>A0A7X1F7W3_9SPHN</name>
<dbReference type="GO" id="GO:0005829">
    <property type="term" value="C:cytosol"/>
    <property type="evidence" value="ECO:0007669"/>
    <property type="project" value="TreeGrafter"/>
</dbReference>
<dbReference type="SUPFAM" id="SSF50249">
    <property type="entry name" value="Nucleic acid-binding proteins"/>
    <property type="match status" value="2"/>
</dbReference>
<dbReference type="InterPro" id="IPR050180">
    <property type="entry name" value="RNR_Ribonuclease"/>
</dbReference>
<dbReference type="Pfam" id="PF00575">
    <property type="entry name" value="S1"/>
    <property type="match status" value="1"/>
</dbReference>
<dbReference type="RefSeq" id="WP_185683480.1">
    <property type="nucleotide sequence ID" value="NZ_JACLAU010000014.1"/>
</dbReference>
<evidence type="ECO:0000313" key="10">
    <source>
        <dbReference type="Proteomes" id="UP000520156"/>
    </source>
</evidence>
<keyword evidence="6 7" id="KW-0694">RNA-binding</keyword>
<evidence type="ECO:0000259" key="8">
    <source>
        <dbReference type="PROSITE" id="PS50126"/>
    </source>
</evidence>
<keyword evidence="3 7" id="KW-0540">Nuclease</keyword>
<comment type="catalytic activity">
    <reaction evidence="1 7">
        <text>Exonucleolytic cleavage in the 3'- to 5'-direction to yield nucleoside 5'-phosphates.</text>
        <dbReference type="EC" id="3.1.13.1"/>
    </reaction>
</comment>
<evidence type="ECO:0000313" key="9">
    <source>
        <dbReference type="EMBL" id="MBC2652062.1"/>
    </source>
</evidence>
<accession>A0A7X1F7W3</accession>
<reference evidence="9 10" key="1">
    <citation type="submission" date="2020-08" db="EMBL/GenBank/DDBJ databases">
        <title>The genome sequence of Novosphingobium flavum 4Y4.</title>
        <authorList>
            <person name="Liu Y."/>
        </authorList>
    </citation>
    <scope>NUCLEOTIDE SEQUENCE [LARGE SCALE GENOMIC DNA]</scope>
    <source>
        <strain evidence="9 10">4Y4</strain>
    </source>
</reference>
<dbReference type="GO" id="GO:0008859">
    <property type="term" value="F:exoribonuclease II activity"/>
    <property type="evidence" value="ECO:0007669"/>
    <property type="project" value="UniProtKB-UniRule"/>
</dbReference>
<evidence type="ECO:0000256" key="4">
    <source>
        <dbReference type="ARBA" id="ARBA00022801"/>
    </source>
</evidence>
<dbReference type="PROSITE" id="PS01175">
    <property type="entry name" value="RIBONUCLEASE_II"/>
    <property type="match status" value="1"/>
</dbReference>
<evidence type="ECO:0000256" key="6">
    <source>
        <dbReference type="ARBA" id="ARBA00022884"/>
    </source>
</evidence>
<evidence type="ECO:0000256" key="5">
    <source>
        <dbReference type="ARBA" id="ARBA00022839"/>
    </source>
</evidence>
<dbReference type="InterPro" id="IPR012340">
    <property type="entry name" value="NA-bd_OB-fold"/>
</dbReference>
<organism evidence="9 10">
    <name type="scientific">Novosphingobium aerophilum</name>
    <dbReference type="NCBI Taxonomy" id="2839843"/>
    <lineage>
        <taxon>Bacteria</taxon>
        <taxon>Pseudomonadati</taxon>
        <taxon>Pseudomonadota</taxon>
        <taxon>Alphaproteobacteria</taxon>
        <taxon>Sphingomonadales</taxon>
        <taxon>Sphingomonadaceae</taxon>
        <taxon>Novosphingobium</taxon>
    </lineage>
</organism>
<dbReference type="EC" id="3.1.13.1" evidence="7"/>
<protein>
    <recommendedName>
        <fullName evidence="7">Ribonuclease R</fullName>
        <shortName evidence="7">RNase R</shortName>
        <ecNumber evidence="7">3.1.13.1</ecNumber>
    </recommendedName>
</protein>
<dbReference type="NCBIfam" id="TIGR00358">
    <property type="entry name" value="3_prime_RNase"/>
    <property type="match status" value="1"/>
</dbReference>
<feature type="domain" description="S1 motif" evidence="8">
    <location>
        <begin position="644"/>
        <end position="725"/>
    </location>
</feature>
<dbReference type="InterPro" id="IPR011805">
    <property type="entry name" value="RNase_R"/>
</dbReference>
<dbReference type="CDD" id="cd04471">
    <property type="entry name" value="S1_RNase_R"/>
    <property type="match status" value="1"/>
</dbReference>
<comment type="similarity">
    <text evidence="7">Belongs to the RNR ribonuclease family. RNase R subfamily.</text>
</comment>
<comment type="subcellular location">
    <subcellularLocation>
        <location evidence="7">Cytoplasm</location>
    </subcellularLocation>
</comment>
<dbReference type="PANTHER" id="PTHR23355:SF9">
    <property type="entry name" value="DIS3-LIKE EXONUCLEASE 2"/>
    <property type="match status" value="1"/>
</dbReference>
<dbReference type="Pfam" id="PF17876">
    <property type="entry name" value="CSD2"/>
    <property type="match status" value="1"/>
</dbReference>
<dbReference type="InterPro" id="IPR001900">
    <property type="entry name" value="RNase_II/R"/>
</dbReference>
<dbReference type="GO" id="GO:0006402">
    <property type="term" value="P:mRNA catabolic process"/>
    <property type="evidence" value="ECO:0007669"/>
    <property type="project" value="TreeGrafter"/>
</dbReference>
<dbReference type="SMART" id="SM00955">
    <property type="entry name" value="RNB"/>
    <property type="match status" value="1"/>
</dbReference>